<accession>A0ACB9F0D3</accession>
<keyword evidence="2" id="KW-1185">Reference proteome</keyword>
<organism evidence="1 2">
    <name type="scientific">Cichorium intybus</name>
    <name type="common">Chicory</name>
    <dbReference type="NCBI Taxonomy" id="13427"/>
    <lineage>
        <taxon>Eukaryota</taxon>
        <taxon>Viridiplantae</taxon>
        <taxon>Streptophyta</taxon>
        <taxon>Embryophyta</taxon>
        <taxon>Tracheophyta</taxon>
        <taxon>Spermatophyta</taxon>
        <taxon>Magnoliopsida</taxon>
        <taxon>eudicotyledons</taxon>
        <taxon>Gunneridae</taxon>
        <taxon>Pentapetalae</taxon>
        <taxon>asterids</taxon>
        <taxon>campanulids</taxon>
        <taxon>Asterales</taxon>
        <taxon>Asteraceae</taxon>
        <taxon>Cichorioideae</taxon>
        <taxon>Cichorieae</taxon>
        <taxon>Cichoriinae</taxon>
        <taxon>Cichorium</taxon>
    </lineage>
</organism>
<reference evidence="2" key="1">
    <citation type="journal article" date="2022" name="Mol. Ecol. Resour.">
        <title>The genomes of chicory, endive, great burdock and yacon provide insights into Asteraceae palaeo-polyploidization history and plant inulin production.</title>
        <authorList>
            <person name="Fan W."/>
            <person name="Wang S."/>
            <person name="Wang H."/>
            <person name="Wang A."/>
            <person name="Jiang F."/>
            <person name="Liu H."/>
            <person name="Zhao H."/>
            <person name="Xu D."/>
            <person name="Zhang Y."/>
        </authorList>
    </citation>
    <scope>NUCLEOTIDE SEQUENCE [LARGE SCALE GENOMIC DNA]</scope>
    <source>
        <strain evidence="2">cv. Punajuju</strain>
    </source>
</reference>
<name>A0ACB9F0D3_CICIN</name>
<comment type="caution">
    <text evidence="1">The sequence shown here is derived from an EMBL/GenBank/DDBJ whole genome shotgun (WGS) entry which is preliminary data.</text>
</comment>
<protein>
    <submittedName>
        <fullName evidence="1">Uncharacterized protein</fullName>
    </submittedName>
</protein>
<proteinExistence type="predicted"/>
<gene>
    <name evidence="1" type="ORF">L2E82_14695</name>
</gene>
<reference evidence="1 2" key="2">
    <citation type="journal article" date="2022" name="Mol. Ecol. Resour.">
        <title>The genomes of chicory, endive, great burdock and yacon provide insights into Asteraceae paleo-polyploidization history and plant inulin production.</title>
        <authorList>
            <person name="Fan W."/>
            <person name="Wang S."/>
            <person name="Wang H."/>
            <person name="Wang A."/>
            <person name="Jiang F."/>
            <person name="Liu H."/>
            <person name="Zhao H."/>
            <person name="Xu D."/>
            <person name="Zhang Y."/>
        </authorList>
    </citation>
    <scope>NUCLEOTIDE SEQUENCE [LARGE SCALE GENOMIC DNA]</scope>
    <source>
        <strain evidence="2">cv. Punajuju</strain>
        <tissue evidence="1">Leaves</tissue>
    </source>
</reference>
<dbReference type="Proteomes" id="UP001055811">
    <property type="component" value="Linkage Group LG03"/>
</dbReference>
<evidence type="ECO:0000313" key="1">
    <source>
        <dbReference type="EMBL" id="KAI3764684.1"/>
    </source>
</evidence>
<sequence length="190" mass="22088">MLLYVDRVRFDGVDIQRGIPAICFSTAAKMREREKSEYALGGFGTGEVLDPFVPPVISNDDHHIPDEETVEGFNLKISDLFSKFEDLKETLEEKIDTACTKFPDDSSILEWRQKLKFMFRVADPERVSDMHPVTHDDEAVNPEKFHQENFENLGNDYISLGLDSQWWDLTQTREEINKSFELFTSKKKKF</sequence>
<evidence type="ECO:0000313" key="2">
    <source>
        <dbReference type="Proteomes" id="UP001055811"/>
    </source>
</evidence>
<dbReference type="EMBL" id="CM042011">
    <property type="protein sequence ID" value="KAI3764684.1"/>
    <property type="molecule type" value="Genomic_DNA"/>
</dbReference>